<evidence type="ECO:0000256" key="5">
    <source>
        <dbReference type="ARBA" id="ARBA00022679"/>
    </source>
</evidence>
<keyword evidence="9" id="KW-0238">DNA-binding</keyword>
<evidence type="ECO:0000256" key="6">
    <source>
        <dbReference type="ARBA" id="ARBA00022695"/>
    </source>
</evidence>
<evidence type="ECO:0000256" key="9">
    <source>
        <dbReference type="ARBA" id="ARBA00023125"/>
    </source>
</evidence>
<sequence>MKIEVTAAMLMNAIGFVAINERAVDDVTGFIDQVFIKVSNNKMQLTRYGLSIQKHSNLIECESSEDELLFQVQYDTLRDVITNISKRFENCSLTLKSKTALVIQAGRVKTELKVTNLNPPEDDPETLDRNLVLDAEELQRIIKVAKIAAARQDVRYYLNGICLCSDEQGTLRAIGTDGHRLSIAKTSYVSTTLQENSIILSNDAITYIEDILKLANSGDIGIEFNSASLAIQLPNGASLTTKIIDGKYPDWRRVVPMKTENNIMLRREELLESLRSALPMTPAKFHIGKLSLKDNFCGIKAKNDIGEYEDEVEAAGEDITTIDIGFNFDYVIAALQVIKSENVIFGFNDGKTATTMLDAENQQGVQVLMPVRI</sequence>
<evidence type="ECO:0000256" key="10">
    <source>
        <dbReference type="ARBA" id="ARBA00030988"/>
    </source>
</evidence>
<dbReference type="InterPro" id="IPR001001">
    <property type="entry name" value="DNA_polIII_beta"/>
</dbReference>
<dbReference type="PANTHER" id="PTHR30478:SF0">
    <property type="entry name" value="BETA SLIDING CLAMP"/>
    <property type="match status" value="1"/>
</dbReference>
<dbReference type="Gene3D" id="3.10.150.10">
    <property type="entry name" value="DNA Polymerase III, subunit A, domain 2"/>
    <property type="match status" value="1"/>
</dbReference>
<dbReference type="SMART" id="SM00480">
    <property type="entry name" value="POL3Bc"/>
    <property type="match status" value="1"/>
</dbReference>
<evidence type="ECO:0000313" key="14">
    <source>
        <dbReference type="EMBL" id="SNX47875.1"/>
    </source>
</evidence>
<evidence type="ECO:0000256" key="2">
    <source>
        <dbReference type="ARBA" id="ARBA00010752"/>
    </source>
</evidence>
<dbReference type="GO" id="GO:0003677">
    <property type="term" value="F:DNA binding"/>
    <property type="evidence" value="ECO:0007669"/>
    <property type="project" value="UniProtKB-KW"/>
</dbReference>
<dbReference type="CDD" id="cd00140">
    <property type="entry name" value="beta_clamp"/>
    <property type="match status" value="1"/>
</dbReference>
<dbReference type="InterPro" id="IPR046938">
    <property type="entry name" value="DNA_clamp_sf"/>
</dbReference>
<dbReference type="Proteomes" id="UP000219336">
    <property type="component" value="Unassembled WGS sequence"/>
</dbReference>
<dbReference type="GO" id="GO:0006271">
    <property type="term" value="P:DNA strand elongation involved in DNA replication"/>
    <property type="evidence" value="ECO:0007669"/>
    <property type="project" value="TreeGrafter"/>
</dbReference>
<keyword evidence="15" id="KW-1185">Reference proteome</keyword>
<dbReference type="GO" id="GO:0008408">
    <property type="term" value="F:3'-5' exonuclease activity"/>
    <property type="evidence" value="ECO:0007669"/>
    <property type="project" value="InterPro"/>
</dbReference>
<accession>A0A240EIT2</accession>
<keyword evidence="5 14" id="KW-0808">Transferase</keyword>
<dbReference type="PANTHER" id="PTHR30478">
    <property type="entry name" value="DNA POLYMERASE III SUBUNIT BETA"/>
    <property type="match status" value="1"/>
</dbReference>
<evidence type="ECO:0000256" key="11">
    <source>
        <dbReference type="ARBA" id="ARBA00033276"/>
    </source>
</evidence>
<keyword evidence="8" id="KW-0239">DNA-directed DNA polymerase</keyword>
<reference evidence="15" key="1">
    <citation type="submission" date="2016-06" db="EMBL/GenBank/DDBJ databases">
        <authorList>
            <person name="Rodrigo-Torres L."/>
            <person name="Arahal R.D."/>
            <person name="Lucena T."/>
        </authorList>
    </citation>
    <scope>NUCLEOTIDE SEQUENCE [LARGE SCALE GENOMIC DNA]</scope>
    <source>
        <strain evidence="15">CECT8203</strain>
    </source>
</reference>
<evidence type="ECO:0000256" key="4">
    <source>
        <dbReference type="ARBA" id="ARBA00022490"/>
    </source>
</evidence>
<organism evidence="14 15">
    <name type="scientific">Vibrio thalassae</name>
    <dbReference type="NCBI Taxonomy" id="1243014"/>
    <lineage>
        <taxon>Bacteria</taxon>
        <taxon>Pseudomonadati</taxon>
        <taxon>Pseudomonadota</taxon>
        <taxon>Gammaproteobacteria</taxon>
        <taxon>Vibrionales</taxon>
        <taxon>Vibrionaceae</taxon>
        <taxon>Vibrio</taxon>
    </lineage>
</organism>
<evidence type="ECO:0000259" key="12">
    <source>
        <dbReference type="Pfam" id="PF02767"/>
    </source>
</evidence>
<evidence type="ECO:0000313" key="15">
    <source>
        <dbReference type="Proteomes" id="UP000219336"/>
    </source>
</evidence>
<evidence type="ECO:0000256" key="1">
    <source>
        <dbReference type="ARBA" id="ARBA00004496"/>
    </source>
</evidence>
<dbReference type="GO" id="GO:0009360">
    <property type="term" value="C:DNA polymerase III complex"/>
    <property type="evidence" value="ECO:0007669"/>
    <property type="project" value="InterPro"/>
</dbReference>
<feature type="domain" description="DNA polymerase III beta sliding clamp central" evidence="12">
    <location>
        <begin position="133"/>
        <end position="250"/>
    </location>
</feature>
<gene>
    <name evidence="14" type="primary">dnaN_1</name>
    <name evidence="14" type="ORF">VTH8203_01490</name>
</gene>
<dbReference type="OrthoDB" id="8421503at2"/>
<name>A0A240EIT2_9VIBR</name>
<keyword evidence="7" id="KW-0235">DNA replication</keyword>
<keyword evidence="6 14" id="KW-0548">Nucleotidyltransferase</keyword>
<dbReference type="GO" id="GO:0003887">
    <property type="term" value="F:DNA-directed DNA polymerase activity"/>
    <property type="evidence" value="ECO:0007669"/>
    <property type="project" value="UniProtKB-KW"/>
</dbReference>
<dbReference type="InterPro" id="IPR022635">
    <property type="entry name" value="DNA_polIII_beta_C"/>
</dbReference>
<comment type="similarity">
    <text evidence="2">Belongs to the beta sliding clamp family.</text>
</comment>
<dbReference type="SUPFAM" id="SSF55979">
    <property type="entry name" value="DNA clamp"/>
    <property type="match status" value="2"/>
</dbReference>
<dbReference type="Gene3D" id="3.70.10.10">
    <property type="match status" value="1"/>
</dbReference>
<dbReference type="RefSeq" id="WP_096993103.1">
    <property type="nucleotide sequence ID" value="NZ_JBHSII010000006.1"/>
</dbReference>
<feature type="domain" description="DNA polymerase III beta sliding clamp C-terminal" evidence="13">
    <location>
        <begin position="252"/>
        <end position="372"/>
    </location>
</feature>
<dbReference type="Pfam" id="PF02768">
    <property type="entry name" value="DNA_pol3_beta_3"/>
    <property type="match status" value="1"/>
</dbReference>
<dbReference type="Pfam" id="PF02767">
    <property type="entry name" value="DNA_pol3_beta_2"/>
    <property type="match status" value="1"/>
</dbReference>
<dbReference type="NCBIfam" id="TIGR00663">
    <property type="entry name" value="dnan"/>
    <property type="match status" value="1"/>
</dbReference>
<proteinExistence type="inferred from homology"/>
<dbReference type="AlphaFoldDB" id="A0A240EIT2"/>
<evidence type="ECO:0000256" key="8">
    <source>
        <dbReference type="ARBA" id="ARBA00022932"/>
    </source>
</evidence>
<protein>
    <recommendedName>
        <fullName evidence="3">Beta sliding clamp</fullName>
    </recommendedName>
    <alternativeName>
        <fullName evidence="11">Beta-clamp processivity factor</fullName>
    </alternativeName>
    <alternativeName>
        <fullName evidence="10">DNA polymerase III beta sliding clamp subunit</fullName>
    </alternativeName>
</protein>
<keyword evidence="4" id="KW-0963">Cytoplasm</keyword>
<dbReference type="InterPro" id="IPR022637">
    <property type="entry name" value="DNA_polIII_beta_cen"/>
</dbReference>
<dbReference type="EMBL" id="OANU01000015">
    <property type="protein sequence ID" value="SNX47875.1"/>
    <property type="molecule type" value="Genomic_DNA"/>
</dbReference>
<evidence type="ECO:0000259" key="13">
    <source>
        <dbReference type="Pfam" id="PF02768"/>
    </source>
</evidence>
<evidence type="ECO:0000256" key="7">
    <source>
        <dbReference type="ARBA" id="ARBA00022705"/>
    </source>
</evidence>
<evidence type="ECO:0000256" key="3">
    <source>
        <dbReference type="ARBA" id="ARBA00021035"/>
    </source>
</evidence>
<comment type="subcellular location">
    <subcellularLocation>
        <location evidence="1">Cytoplasm</location>
    </subcellularLocation>
</comment>
<dbReference type="GO" id="GO:0005737">
    <property type="term" value="C:cytoplasm"/>
    <property type="evidence" value="ECO:0007669"/>
    <property type="project" value="UniProtKB-SubCell"/>
</dbReference>